<evidence type="ECO:0000256" key="1">
    <source>
        <dbReference type="ARBA" id="ARBA00009179"/>
    </source>
</evidence>
<accession>A0A8T4H7V8</accession>
<dbReference type="SMART" id="SM00228">
    <property type="entry name" value="PDZ"/>
    <property type="match status" value="1"/>
</dbReference>
<evidence type="ECO:0000256" key="4">
    <source>
        <dbReference type="ARBA" id="ARBA00022825"/>
    </source>
</evidence>
<evidence type="ECO:0000256" key="3">
    <source>
        <dbReference type="ARBA" id="ARBA00022801"/>
    </source>
</evidence>
<dbReference type="Pfam" id="PF03572">
    <property type="entry name" value="Peptidase_S41"/>
    <property type="match status" value="1"/>
</dbReference>
<dbReference type="GO" id="GO:0004175">
    <property type="term" value="F:endopeptidase activity"/>
    <property type="evidence" value="ECO:0007669"/>
    <property type="project" value="TreeGrafter"/>
</dbReference>
<dbReference type="Gene3D" id="2.30.42.10">
    <property type="match status" value="1"/>
</dbReference>
<dbReference type="CDD" id="cd06782">
    <property type="entry name" value="cpPDZ_CPP-like"/>
    <property type="match status" value="1"/>
</dbReference>
<dbReference type="NCBIfam" id="TIGR00225">
    <property type="entry name" value="prc"/>
    <property type="match status" value="1"/>
</dbReference>
<dbReference type="InterPro" id="IPR036034">
    <property type="entry name" value="PDZ_sf"/>
</dbReference>
<feature type="domain" description="PDZ" evidence="6">
    <location>
        <begin position="109"/>
        <end position="182"/>
    </location>
</feature>
<dbReference type="PANTHER" id="PTHR32060">
    <property type="entry name" value="TAIL-SPECIFIC PROTEASE"/>
    <property type="match status" value="1"/>
</dbReference>
<sequence>MQNNTKRNFFVAATYAGVLYVGLLLGQNYADEQGPNQGGSLIPIGLTDNSVKLQYLINLLSTNYVDSLSLDTIQDEAIQHILQRLDPFSNYMKPQEARQQYESLEGSFEGIGMEYFKIRDTLMVVGLLSNGPAEKAGFKVGDRLIRLAGKHVANARVSDKEVEQLMRGKRGSSIEIFIERNGQAFPYPFRVTRDHVNISSLDAVYMLPNGTGYVKVRKFGVRTGAEFKNALVNLKKQGAQRLILDLRNNPGGYLHASIDLLSHFFPKETLLVYTEGANELRQNYFSNEGAVFKDGSIAVLINENTASAAEIVAGAIQDLDRGVIIGRRSYGKGLVQEQFDFADGSSINLTIARYFTPLGRGIQRKYTRSTYNKDIFRSKFDLWSLDTTFTNAERYVSQKGKVVYGGGGVLPDITLPIDSNELNTRYREIYHSQLIENFVYDRFTRKSPAYSIENFLSGYHVPEKEYAFFLSYLAKNGYVLSAEEAENLRALIHLDMEALVARFYFGREAYFKVRNRNDRYINSALTQFNPIANSRN</sequence>
<evidence type="ECO:0000256" key="5">
    <source>
        <dbReference type="RuleBase" id="RU004404"/>
    </source>
</evidence>
<dbReference type="InterPro" id="IPR004447">
    <property type="entry name" value="Peptidase_S41A"/>
</dbReference>
<dbReference type="InterPro" id="IPR001478">
    <property type="entry name" value="PDZ"/>
</dbReference>
<dbReference type="GO" id="GO:0006508">
    <property type="term" value="P:proteolysis"/>
    <property type="evidence" value="ECO:0007669"/>
    <property type="project" value="UniProtKB-KW"/>
</dbReference>
<comment type="caution">
    <text evidence="8">The sequence shown here is derived from an EMBL/GenBank/DDBJ whole genome shotgun (WGS) entry which is preliminary data.</text>
</comment>
<reference evidence="8" key="1">
    <citation type="submission" date="2021-03" db="EMBL/GenBank/DDBJ databases">
        <authorList>
            <person name="Lu T."/>
            <person name="Wang Q."/>
            <person name="Han X."/>
        </authorList>
    </citation>
    <scope>NUCLEOTIDE SEQUENCE</scope>
    <source>
        <strain evidence="8">WQ 2009</strain>
    </source>
</reference>
<name>A0A8T4H7V8_9SPHI</name>
<dbReference type="Pfam" id="PF17820">
    <property type="entry name" value="PDZ_6"/>
    <property type="match status" value="1"/>
</dbReference>
<keyword evidence="3 5" id="KW-0378">Hydrolase</keyword>
<dbReference type="InterPro" id="IPR041489">
    <property type="entry name" value="PDZ_6"/>
</dbReference>
<dbReference type="GO" id="GO:0008236">
    <property type="term" value="F:serine-type peptidase activity"/>
    <property type="evidence" value="ECO:0007669"/>
    <property type="project" value="UniProtKB-KW"/>
</dbReference>
<dbReference type="AlphaFoldDB" id="A0A8T4H7V8"/>
<keyword evidence="4 5" id="KW-0720">Serine protease</keyword>
<dbReference type="GO" id="GO:0007165">
    <property type="term" value="P:signal transduction"/>
    <property type="evidence" value="ECO:0007669"/>
    <property type="project" value="TreeGrafter"/>
</dbReference>
<dbReference type="InterPro" id="IPR005151">
    <property type="entry name" value="Tail-specific_protease"/>
</dbReference>
<protein>
    <submittedName>
        <fullName evidence="8">S41 family peptidase</fullName>
    </submittedName>
</protein>
<evidence type="ECO:0000313" key="8">
    <source>
        <dbReference type="EMBL" id="MBP3942453.1"/>
    </source>
</evidence>
<proteinExistence type="inferred from homology"/>
<dbReference type="Gene3D" id="3.30.750.44">
    <property type="match status" value="1"/>
</dbReference>
<dbReference type="PANTHER" id="PTHR32060:SF30">
    <property type="entry name" value="CARBOXY-TERMINAL PROCESSING PROTEASE CTPA"/>
    <property type="match status" value="1"/>
</dbReference>
<dbReference type="Gene3D" id="3.90.226.10">
    <property type="entry name" value="2-enoyl-CoA Hydratase, Chain A, domain 1"/>
    <property type="match status" value="1"/>
</dbReference>
<evidence type="ECO:0000256" key="2">
    <source>
        <dbReference type="ARBA" id="ARBA00022670"/>
    </source>
</evidence>
<organism evidence="8 9">
    <name type="scientific">Rhinopithecimicrobium faecis</name>
    <dbReference type="NCBI Taxonomy" id="2820698"/>
    <lineage>
        <taxon>Bacteria</taxon>
        <taxon>Pseudomonadati</taxon>
        <taxon>Bacteroidota</taxon>
        <taxon>Sphingobacteriia</taxon>
        <taxon>Sphingobacteriales</taxon>
        <taxon>Sphingobacteriaceae</taxon>
        <taxon>Rhinopithecimicrobium</taxon>
    </lineage>
</organism>
<dbReference type="SMART" id="SM00245">
    <property type="entry name" value="TSPc"/>
    <property type="match status" value="1"/>
</dbReference>
<dbReference type="Proteomes" id="UP000679691">
    <property type="component" value="Unassembled WGS sequence"/>
</dbReference>
<dbReference type="SUPFAM" id="SSF52096">
    <property type="entry name" value="ClpP/crotonase"/>
    <property type="match status" value="1"/>
</dbReference>
<evidence type="ECO:0000313" key="9">
    <source>
        <dbReference type="Proteomes" id="UP000679691"/>
    </source>
</evidence>
<dbReference type="InterPro" id="IPR029045">
    <property type="entry name" value="ClpP/crotonase-like_dom_sf"/>
</dbReference>
<gene>
    <name evidence="8" type="ORF">J5U18_02550</name>
</gene>
<dbReference type="RefSeq" id="WP_353545935.1">
    <property type="nucleotide sequence ID" value="NZ_JAGKSB010000002.1"/>
</dbReference>
<dbReference type="SUPFAM" id="SSF50156">
    <property type="entry name" value="PDZ domain-like"/>
    <property type="match status" value="1"/>
</dbReference>
<evidence type="ECO:0000259" key="7">
    <source>
        <dbReference type="SMART" id="SM00245"/>
    </source>
</evidence>
<keyword evidence="2 5" id="KW-0645">Protease</keyword>
<keyword evidence="9" id="KW-1185">Reference proteome</keyword>
<dbReference type="EMBL" id="JAGKSB010000002">
    <property type="protein sequence ID" value="MBP3942453.1"/>
    <property type="molecule type" value="Genomic_DNA"/>
</dbReference>
<dbReference type="CDD" id="cd07560">
    <property type="entry name" value="Peptidase_S41_CPP"/>
    <property type="match status" value="1"/>
</dbReference>
<feature type="domain" description="Tail specific protease" evidence="7">
    <location>
        <begin position="184"/>
        <end position="374"/>
    </location>
</feature>
<evidence type="ECO:0000259" key="6">
    <source>
        <dbReference type="SMART" id="SM00228"/>
    </source>
</evidence>
<dbReference type="GO" id="GO:0030288">
    <property type="term" value="C:outer membrane-bounded periplasmic space"/>
    <property type="evidence" value="ECO:0007669"/>
    <property type="project" value="TreeGrafter"/>
</dbReference>
<comment type="similarity">
    <text evidence="1 5">Belongs to the peptidase S41A family.</text>
</comment>